<dbReference type="EMBL" id="CP155447">
    <property type="protein sequence ID" value="XBH04618.1"/>
    <property type="molecule type" value="Genomic_DNA"/>
</dbReference>
<dbReference type="AlphaFoldDB" id="A0AAU7CHW5"/>
<evidence type="ECO:0000256" key="1">
    <source>
        <dbReference type="SAM" id="MobiDB-lite"/>
    </source>
</evidence>
<accession>A0AAU7CHW5</accession>
<name>A0AAU7CHW5_9BACT</name>
<dbReference type="RefSeq" id="WP_406697410.1">
    <property type="nucleotide sequence ID" value="NZ_CP155447.1"/>
</dbReference>
<sequence length="207" mass="23357">MTQQVQPASIMVAQQSQQAWIMAQQSLSPLVQVMQQPSSVISHLHMPIMRLQQQTIMPFIIIQQEHMPPASIVQRFCIMLQAILSSQVQVIFMPPGHFSKTILHRDIIIMFMPVGIAEGPLIIPAPMPGMPVVGAVIPIRSIILFILPMSLPLQSTHLRPDAGPESESQYRETKHGKTRSELKKYGKSIMTYFVNLVRFLRPQTCLK</sequence>
<feature type="region of interest" description="Disordered" evidence="1">
    <location>
        <begin position="158"/>
        <end position="179"/>
    </location>
</feature>
<evidence type="ECO:0000313" key="2">
    <source>
        <dbReference type="EMBL" id="XBH04618.1"/>
    </source>
</evidence>
<proteinExistence type="predicted"/>
<organism evidence="2">
    <name type="scientific">Singulisphaera sp. Ch08</name>
    <dbReference type="NCBI Taxonomy" id="3120278"/>
    <lineage>
        <taxon>Bacteria</taxon>
        <taxon>Pseudomonadati</taxon>
        <taxon>Planctomycetota</taxon>
        <taxon>Planctomycetia</taxon>
        <taxon>Isosphaerales</taxon>
        <taxon>Isosphaeraceae</taxon>
        <taxon>Singulisphaera</taxon>
    </lineage>
</organism>
<reference evidence="2" key="1">
    <citation type="submission" date="2024-05" db="EMBL/GenBank/DDBJ databases">
        <title>Planctomycetes of the genus Singulisphaera possess chitinolytic capabilities.</title>
        <authorList>
            <person name="Ivanova A."/>
        </authorList>
    </citation>
    <scope>NUCLEOTIDE SEQUENCE</scope>
    <source>
        <strain evidence="2">Ch08T</strain>
    </source>
</reference>
<protein>
    <submittedName>
        <fullName evidence="2">Uncharacterized protein</fullName>
    </submittedName>
</protein>
<gene>
    <name evidence="2" type="ORF">V5E97_00990</name>
</gene>